<dbReference type="KEGG" id="mpz:Marpi_0031"/>
<keyword evidence="3" id="KW-1185">Reference proteome</keyword>
<dbReference type="HOGENOM" id="CLU_101297_0_2_0"/>
<evidence type="ECO:0008006" key="4">
    <source>
        <dbReference type="Google" id="ProtNLM"/>
    </source>
</evidence>
<evidence type="ECO:0000313" key="2">
    <source>
        <dbReference type="EMBL" id="AEX84491.1"/>
    </source>
</evidence>
<gene>
    <name evidence="2" type="ordered locus">Marpi_0031</name>
</gene>
<dbReference type="RefSeq" id="WP_014295563.1">
    <property type="nucleotide sequence ID" value="NC_016751.1"/>
</dbReference>
<proteinExistence type="predicted"/>
<sequence>MKQFIKNFMMEFILLIIAIVLIIINPDKAINGVIYALKTLLNLSLVIIGVAFLTGYISEVVTKKTISKFIGHESGLKGMSLGVVFGTMMVGPAFAFYPFFAELIREGASVGVVAATIAAWSVKIQWMPLALSLLDVKYVLLLNFFIILFAFFSGIIMNYLFKKYGK</sequence>
<evidence type="ECO:0000256" key="1">
    <source>
        <dbReference type="SAM" id="Phobius"/>
    </source>
</evidence>
<feature type="transmembrane region" description="Helical" evidence="1">
    <location>
        <begin position="39"/>
        <end position="58"/>
    </location>
</feature>
<feature type="transmembrane region" description="Helical" evidence="1">
    <location>
        <begin position="138"/>
        <end position="161"/>
    </location>
</feature>
<feature type="transmembrane region" description="Helical" evidence="1">
    <location>
        <begin position="107"/>
        <end position="126"/>
    </location>
</feature>
<dbReference type="OrthoDB" id="9798408at2"/>
<feature type="transmembrane region" description="Helical" evidence="1">
    <location>
        <begin position="79"/>
        <end position="101"/>
    </location>
</feature>
<keyword evidence="1" id="KW-1133">Transmembrane helix</keyword>
<organism evidence="2 3">
    <name type="scientific">Marinitoga piezophila (strain DSM 14283 / JCM 11233 / KA3)</name>
    <dbReference type="NCBI Taxonomy" id="443254"/>
    <lineage>
        <taxon>Bacteria</taxon>
        <taxon>Thermotogati</taxon>
        <taxon>Thermotogota</taxon>
        <taxon>Thermotogae</taxon>
        <taxon>Petrotogales</taxon>
        <taxon>Petrotogaceae</taxon>
        <taxon>Marinitoga</taxon>
    </lineage>
</organism>
<dbReference type="Proteomes" id="UP000007161">
    <property type="component" value="Chromosome"/>
</dbReference>
<reference evidence="3" key="2">
    <citation type="submission" date="2012-01" db="EMBL/GenBank/DDBJ databases">
        <title>Complete sequence of chromosome of Marinitoga piezophila KA3.</title>
        <authorList>
            <person name="Lucas S."/>
            <person name="Han J."/>
            <person name="Lapidus A."/>
            <person name="Cheng J.-F."/>
            <person name="Goodwin L."/>
            <person name="Pitluck S."/>
            <person name="Peters L."/>
            <person name="Mikhailova N."/>
            <person name="Teshima H."/>
            <person name="Detter J.C."/>
            <person name="Han C."/>
            <person name="Tapia R."/>
            <person name="Land M."/>
            <person name="Hauser L."/>
            <person name="Kyrpides N."/>
            <person name="Ivanova N."/>
            <person name="Pagani I."/>
            <person name="Jebbar M."/>
            <person name="Vannier P."/>
            <person name="Oger P."/>
            <person name="Cario A."/>
            <person name="Bartlett D."/>
            <person name="Noll K.M."/>
            <person name="Woyke T."/>
        </authorList>
    </citation>
    <scope>NUCLEOTIDE SEQUENCE [LARGE SCALE GENOMIC DNA]</scope>
    <source>
        <strain evidence="3">DSM 14283 / JCM 11233 / KA3</strain>
    </source>
</reference>
<keyword evidence="1" id="KW-0472">Membrane</keyword>
<dbReference type="STRING" id="443254.Marpi_0031"/>
<accession>H2J2P7</accession>
<protein>
    <recommendedName>
        <fullName evidence="4">Permease</fullName>
    </recommendedName>
</protein>
<evidence type="ECO:0000313" key="3">
    <source>
        <dbReference type="Proteomes" id="UP000007161"/>
    </source>
</evidence>
<reference evidence="2 3" key="1">
    <citation type="journal article" date="2012" name="J. Bacteriol.">
        <title>Complete Genome Sequence of the Thermophilic, Piezophilic, Heterotrophic Bacterium Marinitoga piezophila KA3.</title>
        <authorList>
            <person name="Lucas S."/>
            <person name="Han J."/>
            <person name="Lapidus A."/>
            <person name="Cheng J.F."/>
            <person name="Goodwin L.A."/>
            <person name="Pitluck S."/>
            <person name="Peters L."/>
            <person name="Mikhailova N."/>
            <person name="Teshima H."/>
            <person name="Detter J.C."/>
            <person name="Han C."/>
            <person name="Tapia R."/>
            <person name="Land M."/>
            <person name="Hauser L."/>
            <person name="Kyrpides N.C."/>
            <person name="Ivanova N."/>
            <person name="Pagani I."/>
            <person name="Vannier P."/>
            <person name="Oger P."/>
            <person name="Bartlett D.H."/>
            <person name="Noll K.M."/>
            <person name="Woyke T."/>
            <person name="Jebbar M."/>
        </authorList>
    </citation>
    <scope>NUCLEOTIDE SEQUENCE [LARGE SCALE GENOMIC DNA]</scope>
    <source>
        <strain evidence="3">DSM 14283 / JCM 11233 / KA3</strain>
    </source>
</reference>
<dbReference type="AlphaFoldDB" id="H2J2P7"/>
<keyword evidence="1" id="KW-0812">Transmembrane</keyword>
<name>H2J2P7_MARPK</name>
<dbReference type="EMBL" id="CP003257">
    <property type="protein sequence ID" value="AEX84491.1"/>
    <property type="molecule type" value="Genomic_DNA"/>
</dbReference>
<dbReference type="eggNOG" id="COG0701">
    <property type="taxonomic scope" value="Bacteria"/>
</dbReference>